<dbReference type="PANTHER" id="PTHR43208:SF1">
    <property type="entry name" value="ABC TRANSPORTER SUBSTRATE-BINDING PROTEIN"/>
    <property type="match status" value="1"/>
</dbReference>
<dbReference type="CDD" id="cd19963">
    <property type="entry name" value="PBP1_BMP-like"/>
    <property type="match status" value="1"/>
</dbReference>
<evidence type="ECO:0000256" key="2">
    <source>
        <dbReference type="SAM" id="MobiDB-lite"/>
    </source>
</evidence>
<dbReference type="PROSITE" id="PS51257">
    <property type="entry name" value="PROKAR_LIPOPROTEIN"/>
    <property type="match status" value="1"/>
</dbReference>
<dbReference type="PATRIC" id="fig|1330534.3.peg.3327"/>
<proteinExistence type="predicted"/>
<feature type="chain" id="PRO_5039549881" evidence="3">
    <location>
        <begin position="18"/>
        <end position="387"/>
    </location>
</feature>
<gene>
    <name evidence="5" type="ORF">L323_16785</name>
</gene>
<accession>U4QYQ8</accession>
<dbReference type="EMBL" id="ATAY01000088">
    <property type="protein sequence ID" value="EPR09218.1"/>
    <property type="molecule type" value="Genomic_DNA"/>
</dbReference>
<dbReference type="STRING" id="1330534.L323_16785"/>
<dbReference type="InterPro" id="IPR003760">
    <property type="entry name" value="PnrA-like"/>
</dbReference>
<feature type="domain" description="ABC transporter substrate-binding protein PnrA-like" evidence="4">
    <location>
        <begin position="56"/>
        <end position="341"/>
    </location>
</feature>
<sequence>MKRLTALMLTIVFVCMAVLSGCGLSATDNSENSSSTSTASGTTASGSSSTDANGLKVGFIYIGSVGDVGYTYAHDQGRKYLETTLKDKNITTLAVENVPETAEVEKSINNLIDQGCKAIFATSFGYMDFVEKAAKDHPDVKFFHCSGNKSNGTNFVNYFGQIEEGRYLSGIVAGLKTKTNKIGYVAAMQIPEVIRGIDFFTLGVRSVNPDAVVNVKWTNTWYDPQVEKDAATALLNEGNDVIAQHQDSTAAQIAAQEKNAFAIGYNSDSSKAAPKAYLTAPVWNWGVYYVDQVQKILDGTWKAENYLGGMKDGVVDIGPMTDLVDADIKAKVEEAKKKILDGSLNVLAGPIKDQTGAVKIPEGKVMTVEEQQSCKWFVEGVNGKINK</sequence>
<dbReference type="Proteomes" id="UP000016860">
    <property type="component" value="Unassembled WGS sequence"/>
</dbReference>
<evidence type="ECO:0000259" key="4">
    <source>
        <dbReference type="Pfam" id="PF02608"/>
    </source>
</evidence>
<comment type="caution">
    <text evidence="5">The sequence shown here is derived from an EMBL/GenBank/DDBJ whole genome shotgun (WGS) entry which is preliminary data.</text>
</comment>
<dbReference type="AlphaFoldDB" id="U4QYQ8"/>
<organism evidence="5 6">
    <name type="scientific">Ruminiclostridium papyrosolvens C7</name>
    <dbReference type="NCBI Taxonomy" id="1330534"/>
    <lineage>
        <taxon>Bacteria</taxon>
        <taxon>Bacillati</taxon>
        <taxon>Bacillota</taxon>
        <taxon>Clostridia</taxon>
        <taxon>Eubacteriales</taxon>
        <taxon>Oscillospiraceae</taxon>
        <taxon>Ruminiclostridium</taxon>
    </lineage>
</organism>
<dbReference type="Pfam" id="PF02608">
    <property type="entry name" value="Bmp"/>
    <property type="match status" value="1"/>
</dbReference>
<dbReference type="GO" id="GO:0005886">
    <property type="term" value="C:plasma membrane"/>
    <property type="evidence" value="ECO:0007669"/>
    <property type="project" value="InterPro"/>
</dbReference>
<protein>
    <submittedName>
        <fullName evidence="5">ABC transporter substrate-binding protein</fullName>
    </submittedName>
</protein>
<dbReference type="OrthoDB" id="9769871at2"/>
<dbReference type="PANTHER" id="PTHR43208">
    <property type="entry name" value="ABC TRANSPORTER SUBSTRATE-BINDING PROTEIN"/>
    <property type="match status" value="1"/>
</dbReference>
<dbReference type="Gene3D" id="3.40.50.2300">
    <property type="match status" value="2"/>
</dbReference>
<name>U4QYQ8_9FIRM</name>
<dbReference type="InterPro" id="IPR052910">
    <property type="entry name" value="ABC-Purine-Binding"/>
</dbReference>
<evidence type="ECO:0000313" key="5">
    <source>
        <dbReference type="EMBL" id="EPR09218.1"/>
    </source>
</evidence>
<evidence type="ECO:0000256" key="1">
    <source>
        <dbReference type="ARBA" id="ARBA00022729"/>
    </source>
</evidence>
<reference evidence="5 6" key="1">
    <citation type="journal article" date="2013" name="Genome Announc.">
        <title>Draft Genome Sequence of the Cellulolytic Bacterium Clostridium papyrosolvens C7 (ATCC 700395).</title>
        <authorList>
            <person name="Zepeda V."/>
            <person name="Dassa B."/>
            <person name="Borovok I."/>
            <person name="Lamed R."/>
            <person name="Bayer E.A."/>
            <person name="Cate J.H."/>
        </authorList>
    </citation>
    <scope>NUCLEOTIDE SEQUENCE [LARGE SCALE GENOMIC DNA]</scope>
    <source>
        <strain evidence="5 6">C7</strain>
    </source>
</reference>
<dbReference type="RefSeq" id="WP_020816759.1">
    <property type="nucleotide sequence ID" value="NZ_ATAY01000088.1"/>
</dbReference>
<evidence type="ECO:0000256" key="3">
    <source>
        <dbReference type="SAM" id="SignalP"/>
    </source>
</evidence>
<keyword evidence="1 3" id="KW-0732">Signal</keyword>
<feature type="signal peptide" evidence="3">
    <location>
        <begin position="1"/>
        <end position="17"/>
    </location>
</feature>
<evidence type="ECO:0000313" key="6">
    <source>
        <dbReference type="Proteomes" id="UP000016860"/>
    </source>
</evidence>
<feature type="region of interest" description="Disordered" evidence="2">
    <location>
        <begin position="28"/>
        <end position="50"/>
    </location>
</feature>